<dbReference type="Pfam" id="PF00733">
    <property type="entry name" value="Asn_synthase"/>
    <property type="match status" value="1"/>
</dbReference>
<dbReference type="GO" id="GO:0004066">
    <property type="term" value="F:asparagine synthase (glutamine-hydrolyzing) activity"/>
    <property type="evidence" value="ECO:0007669"/>
    <property type="project" value="InterPro"/>
</dbReference>
<dbReference type="RefSeq" id="WP_046966126.1">
    <property type="nucleotide sequence ID" value="NZ_CP017480.1"/>
</dbReference>
<dbReference type="InterPro" id="IPR014729">
    <property type="entry name" value="Rossmann-like_a/b/a_fold"/>
</dbReference>
<organism evidence="1 2">
    <name type="scientific">Luteibacter rhizovicinus DSM 16549</name>
    <dbReference type="NCBI Taxonomy" id="1440763"/>
    <lineage>
        <taxon>Bacteria</taxon>
        <taxon>Pseudomonadati</taxon>
        <taxon>Pseudomonadota</taxon>
        <taxon>Gammaproteobacteria</taxon>
        <taxon>Lysobacterales</taxon>
        <taxon>Rhodanobacteraceae</taxon>
        <taxon>Luteibacter</taxon>
    </lineage>
</organism>
<dbReference type="GO" id="GO:0006529">
    <property type="term" value="P:asparagine biosynthetic process"/>
    <property type="evidence" value="ECO:0007669"/>
    <property type="project" value="InterPro"/>
</dbReference>
<sequence length="525" mass="57719">MIKADIALADLSYEPTWHGDRLTIGPSRLTPYAHPMLEARVVRAPGRWFIVVRERLADSFGDTDKHVVIDAPDDTTYHALHHECLLWPLDYVLIEAAQAGHRLRVRAGLLGSAPVYGRVTDDQVKISWDSADFSDRPAMIDMEVASHQLALRTTYAARQLYTGVVLLTERASLHVEPGRARYRYPEPIEESIPAVDDGEDRLPQFSEALRRAVSLRPWLEGSVSLELSGGMDSATVAVALAGLHKDIDSKGILLDGDVRGPQVRRRQLMAERLGLADHTVDITAFPPSLDLSAPPEPYGFCREFYLEACSALWASARDKGRHTLFTGVGGDELFPAYLDEISVGAAKGPIWARDARSYAEELLTPRALGAARSQPLFDAPASPVPVTSLLANACRAPDLLKHGQWPVHPLSDPRLAYLCHRLPRSSREGREVMRRYLESHLGGDVFPKGYLKETFADVLPPLIASHADTLKAQLKECALADLGLVDRHAVIALLATITNTRSHPATSAFASFLSLERSARQASNP</sequence>
<protein>
    <submittedName>
        <fullName evidence="1">Uncharacterized protein</fullName>
    </submittedName>
</protein>
<dbReference type="KEGG" id="lrz:BJI69_13775"/>
<dbReference type="Gene3D" id="3.40.50.620">
    <property type="entry name" value="HUPs"/>
    <property type="match status" value="1"/>
</dbReference>
<dbReference type="PATRIC" id="fig|1440763.5.peg.3095"/>
<name>A0A0G9HFN3_9GAMM</name>
<dbReference type="EMBL" id="CP017480">
    <property type="protein sequence ID" value="APG04855.1"/>
    <property type="molecule type" value="Genomic_DNA"/>
</dbReference>
<proteinExistence type="predicted"/>
<dbReference type="OrthoDB" id="5933081at2"/>
<evidence type="ECO:0000313" key="2">
    <source>
        <dbReference type="Proteomes" id="UP000182987"/>
    </source>
</evidence>
<dbReference type="AlphaFoldDB" id="A0A0G9HFN3"/>
<reference evidence="2" key="1">
    <citation type="submission" date="2016-09" db="EMBL/GenBank/DDBJ databases">
        <authorList>
            <person name="Lysoe E."/>
        </authorList>
    </citation>
    <scope>NUCLEOTIDE SEQUENCE [LARGE SCALE GENOMIC DNA]</scope>
    <source>
        <strain evidence="2">LJ96T</strain>
    </source>
</reference>
<dbReference type="Proteomes" id="UP000182987">
    <property type="component" value="Chromosome"/>
</dbReference>
<dbReference type="STRING" id="1440763.BJI69_13775"/>
<accession>A0A0G9HFN3</accession>
<keyword evidence="2" id="KW-1185">Reference proteome</keyword>
<evidence type="ECO:0000313" key="1">
    <source>
        <dbReference type="EMBL" id="APG04855.1"/>
    </source>
</evidence>
<dbReference type="InterPro" id="IPR001962">
    <property type="entry name" value="Asn_synthase"/>
</dbReference>
<dbReference type="SUPFAM" id="SSF52402">
    <property type="entry name" value="Adenine nucleotide alpha hydrolases-like"/>
    <property type="match status" value="1"/>
</dbReference>
<gene>
    <name evidence="1" type="ORF">BJI69_13775</name>
</gene>